<proteinExistence type="predicted"/>
<keyword evidence="7" id="KW-0175">Coiled coil</keyword>
<dbReference type="GO" id="GO:0016301">
    <property type="term" value="F:kinase activity"/>
    <property type="evidence" value="ECO:0007669"/>
    <property type="project" value="UniProtKB-KW"/>
</dbReference>
<dbReference type="SMART" id="SM00387">
    <property type="entry name" value="HATPase_c"/>
    <property type="match status" value="1"/>
</dbReference>
<dbReference type="InterPro" id="IPR011990">
    <property type="entry name" value="TPR-like_helical_dom_sf"/>
</dbReference>
<feature type="domain" description="Histidine kinase" evidence="9">
    <location>
        <begin position="490"/>
        <end position="684"/>
    </location>
</feature>
<evidence type="ECO:0000256" key="6">
    <source>
        <dbReference type="PROSITE-ProRule" id="PRU00339"/>
    </source>
</evidence>
<dbReference type="Proteomes" id="UP001549799">
    <property type="component" value="Unassembled WGS sequence"/>
</dbReference>
<keyword evidence="3" id="KW-0808">Transferase</keyword>
<evidence type="ECO:0000256" key="8">
    <source>
        <dbReference type="SAM" id="Phobius"/>
    </source>
</evidence>
<dbReference type="PRINTS" id="PR00344">
    <property type="entry name" value="BCTRLSENSOR"/>
</dbReference>
<comment type="catalytic activity">
    <reaction evidence="1">
        <text>ATP + protein L-histidine = ADP + protein N-phospho-L-histidine.</text>
        <dbReference type="EC" id="2.7.13.3"/>
    </reaction>
</comment>
<evidence type="ECO:0000313" key="11">
    <source>
        <dbReference type="Proteomes" id="UP001549799"/>
    </source>
</evidence>
<feature type="coiled-coil region" evidence="7">
    <location>
        <begin position="525"/>
        <end position="552"/>
    </location>
</feature>
<name>A0ABV2ST97_9FLAO</name>
<evidence type="ECO:0000256" key="5">
    <source>
        <dbReference type="ARBA" id="ARBA00023012"/>
    </source>
</evidence>
<keyword evidence="4 10" id="KW-0418">Kinase</keyword>
<keyword evidence="11" id="KW-1185">Reference proteome</keyword>
<evidence type="ECO:0000313" key="10">
    <source>
        <dbReference type="EMBL" id="MET6990385.1"/>
    </source>
</evidence>
<dbReference type="SMART" id="SM00028">
    <property type="entry name" value="TPR"/>
    <property type="match status" value="4"/>
</dbReference>
<evidence type="ECO:0000256" key="4">
    <source>
        <dbReference type="ARBA" id="ARBA00022777"/>
    </source>
</evidence>
<accession>A0ABV2ST97</accession>
<dbReference type="EC" id="2.7.13.3" evidence="2"/>
<sequence>MVIFNNTPIKTTFKKVCILTVFLILGACNQAGKKSLDTQNTYQRDSVLIWVELSRNKGLPNDPRHELLSKALNYTSLINTDSLKSKYYSKISLAFLELQDSLLFRKTNTLALQASIDGKDSTTLAETHWDLGSFFRENTIKDSAYYHFAAAKKIYASLNNQFLAGRLFYNMAAVQGDVRDYTGSEINTFKAIELLKPLDKFDQLYKCYNNLGVVYSSLGEYDKALEYFKSALDYLTKFDDENAKFITLNNIGDTYLNQQNHLVASTYFQRVIGAEYFKELDPKTFSTALSNYARTRLHLKDTFGVSDTFLESLEIQDSINNIVGLSLTNYYLAEYALDKKDTSSAIAYARKSKTLAKKSSNNKRVLESLVLISKLDTKNASQYVQEYIRLNDSLQKEERQIRNKFARIEFETDQFIEQNQLLSRQKQLWLGVAVGLFFLAIAIVSIISLRIKNQKLKFNQQQQESNLEIFNLMLSQKEKFLEGKHEEQKRVSEELHDGILGQMLGIRLILSGLNNKSGETSAKERAEYLKKLQDVEEEVRTISHELNEASYQKIHNFIYSVQDLLKSIERSSKVHCNLEYENDMEWDRLKSEIKINIYRIIQEGIQNCVKHASARNIEVTLGVNEEVILVMVSDDGIGYHVKKEKKGIGLKNITSRVQKMNGTVDINSKIGKGTTLSIHIPYKTNVVPINSNQILTNKEI</sequence>
<dbReference type="Gene3D" id="1.25.40.10">
    <property type="entry name" value="Tetratricopeptide repeat domain"/>
    <property type="match status" value="1"/>
</dbReference>
<feature type="transmembrane region" description="Helical" evidence="8">
    <location>
        <begin position="428"/>
        <end position="449"/>
    </location>
</feature>
<evidence type="ECO:0000256" key="2">
    <source>
        <dbReference type="ARBA" id="ARBA00012438"/>
    </source>
</evidence>
<dbReference type="Pfam" id="PF02518">
    <property type="entry name" value="HATPase_c"/>
    <property type="match status" value="1"/>
</dbReference>
<keyword evidence="6" id="KW-0802">TPR repeat</keyword>
<dbReference type="PROSITE" id="PS50293">
    <property type="entry name" value="TPR_REGION"/>
    <property type="match status" value="1"/>
</dbReference>
<dbReference type="Gene3D" id="3.30.565.10">
    <property type="entry name" value="Histidine kinase-like ATPase, C-terminal domain"/>
    <property type="match status" value="1"/>
</dbReference>
<comment type="caution">
    <text evidence="10">The sequence shown here is derived from an EMBL/GenBank/DDBJ whole genome shotgun (WGS) entry which is preliminary data.</text>
</comment>
<keyword evidence="8" id="KW-0472">Membrane</keyword>
<dbReference type="PROSITE" id="PS50005">
    <property type="entry name" value="TPR"/>
    <property type="match status" value="1"/>
</dbReference>
<dbReference type="RefSeq" id="WP_354614786.1">
    <property type="nucleotide sequence ID" value="NZ_JBEXAE010000003.1"/>
</dbReference>
<dbReference type="SUPFAM" id="SSF48452">
    <property type="entry name" value="TPR-like"/>
    <property type="match status" value="2"/>
</dbReference>
<dbReference type="PROSITE" id="PS50109">
    <property type="entry name" value="HIS_KIN"/>
    <property type="match status" value="1"/>
</dbReference>
<dbReference type="PANTHER" id="PTHR24421:SF10">
    <property type="entry name" value="NITRATE_NITRITE SENSOR PROTEIN NARQ"/>
    <property type="match status" value="1"/>
</dbReference>
<evidence type="ECO:0000256" key="3">
    <source>
        <dbReference type="ARBA" id="ARBA00022679"/>
    </source>
</evidence>
<dbReference type="PANTHER" id="PTHR24421">
    <property type="entry name" value="NITRATE/NITRITE SENSOR PROTEIN NARX-RELATED"/>
    <property type="match status" value="1"/>
</dbReference>
<evidence type="ECO:0000259" key="9">
    <source>
        <dbReference type="PROSITE" id="PS50109"/>
    </source>
</evidence>
<keyword evidence="8" id="KW-0812">Transmembrane</keyword>
<organism evidence="10 11">
    <name type="scientific">Sediminicola arcticus</name>
    <dbReference type="NCBI Taxonomy" id="1574308"/>
    <lineage>
        <taxon>Bacteria</taxon>
        <taxon>Pseudomonadati</taxon>
        <taxon>Bacteroidota</taxon>
        <taxon>Flavobacteriia</taxon>
        <taxon>Flavobacteriales</taxon>
        <taxon>Flavobacteriaceae</taxon>
        <taxon>Sediminicola</taxon>
    </lineage>
</organism>
<dbReference type="Pfam" id="PF13424">
    <property type="entry name" value="TPR_12"/>
    <property type="match status" value="1"/>
</dbReference>
<feature type="coiled-coil region" evidence="7">
    <location>
        <begin position="380"/>
        <end position="414"/>
    </location>
</feature>
<gene>
    <name evidence="10" type="ORF">ABXZ36_06965</name>
</gene>
<dbReference type="InterPro" id="IPR050482">
    <property type="entry name" value="Sensor_HK_TwoCompSys"/>
</dbReference>
<dbReference type="CDD" id="cd16917">
    <property type="entry name" value="HATPase_UhpB-NarQ-NarX-like"/>
    <property type="match status" value="1"/>
</dbReference>
<evidence type="ECO:0000256" key="1">
    <source>
        <dbReference type="ARBA" id="ARBA00000085"/>
    </source>
</evidence>
<dbReference type="InterPro" id="IPR019734">
    <property type="entry name" value="TPR_rpt"/>
</dbReference>
<dbReference type="InterPro" id="IPR005467">
    <property type="entry name" value="His_kinase_dom"/>
</dbReference>
<evidence type="ECO:0000256" key="7">
    <source>
        <dbReference type="SAM" id="Coils"/>
    </source>
</evidence>
<dbReference type="InterPro" id="IPR003594">
    <property type="entry name" value="HATPase_dom"/>
</dbReference>
<dbReference type="InterPro" id="IPR004358">
    <property type="entry name" value="Sig_transdc_His_kin-like_C"/>
</dbReference>
<reference evidence="10 11" key="1">
    <citation type="submission" date="2024-07" db="EMBL/GenBank/DDBJ databases">
        <title>The genome sequence of type strain Sediminicola arcticus GDMCC 1.2805.</title>
        <authorList>
            <person name="Liu Y."/>
        </authorList>
    </citation>
    <scope>NUCLEOTIDE SEQUENCE [LARGE SCALE GENOMIC DNA]</scope>
    <source>
        <strain evidence="10 11">GDMCC 1.2805</strain>
    </source>
</reference>
<keyword evidence="5" id="KW-0902">Two-component regulatory system</keyword>
<keyword evidence="8" id="KW-1133">Transmembrane helix</keyword>
<protein>
    <recommendedName>
        <fullName evidence="2">histidine kinase</fullName>
        <ecNumber evidence="2">2.7.13.3</ecNumber>
    </recommendedName>
</protein>
<dbReference type="SUPFAM" id="SSF55874">
    <property type="entry name" value="ATPase domain of HSP90 chaperone/DNA topoisomerase II/histidine kinase"/>
    <property type="match status" value="1"/>
</dbReference>
<feature type="repeat" description="TPR" evidence="6">
    <location>
        <begin position="205"/>
        <end position="238"/>
    </location>
</feature>
<dbReference type="EMBL" id="JBEXAE010000003">
    <property type="protein sequence ID" value="MET6990385.1"/>
    <property type="molecule type" value="Genomic_DNA"/>
</dbReference>
<dbReference type="InterPro" id="IPR036890">
    <property type="entry name" value="HATPase_C_sf"/>
</dbReference>